<protein>
    <submittedName>
        <fullName evidence="2">Uncharacterized protein</fullName>
    </submittedName>
</protein>
<feature type="transmembrane region" description="Helical" evidence="1">
    <location>
        <begin position="66"/>
        <end position="86"/>
    </location>
</feature>
<proteinExistence type="predicted"/>
<accession>A0ABQ9FZT3</accession>
<keyword evidence="1" id="KW-1133">Transmembrane helix</keyword>
<dbReference type="Proteomes" id="UP001159363">
    <property type="component" value="Chromosome 16"/>
</dbReference>
<gene>
    <name evidence="2" type="ORF">PR048_033265</name>
</gene>
<keyword evidence="1" id="KW-0472">Membrane</keyword>
<comment type="caution">
    <text evidence="2">The sequence shown here is derived from an EMBL/GenBank/DDBJ whole genome shotgun (WGS) entry which is preliminary data.</text>
</comment>
<evidence type="ECO:0000313" key="2">
    <source>
        <dbReference type="EMBL" id="KAJ8865744.1"/>
    </source>
</evidence>
<name>A0ABQ9FZT3_9NEOP</name>
<dbReference type="EMBL" id="JARBHB010000017">
    <property type="protein sequence ID" value="KAJ8865744.1"/>
    <property type="molecule type" value="Genomic_DNA"/>
</dbReference>
<keyword evidence="3" id="KW-1185">Reference proteome</keyword>
<sequence>MQRARNTTLSSSLFVPNKHCNLRTIVDSQSVDVDNLRLCLRALTTNPKDHATDLLQNPKLRTDYSACYLVAMCVGNMASLGVLPLHNLRQRTISSRLKGFSCARRFAAGSIDNVKARHWSDFPYRSSAGYRSLPRWPVLPVLSTHQYEKTDLMEGLYWRGRCGATRYDGNTARLARRGDEALGVRVSVARIAPSLLGLGRRVPKGSISLLILSLKERRNVDDTWECQNKLQVITFHLDTAQVLDSLKRTRGSAQLTNQRIGGERPDIYRLFTGLKKCSLYREQPITTCASPSSLIATSYSI</sequence>
<evidence type="ECO:0000313" key="3">
    <source>
        <dbReference type="Proteomes" id="UP001159363"/>
    </source>
</evidence>
<organism evidence="2 3">
    <name type="scientific">Dryococelus australis</name>
    <dbReference type="NCBI Taxonomy" id="614101"/>
    <lineage>
        <taxon>Eukaryota</taxon>
        <taxon>Metazoa</taxon>
        <taxon>Ecdysozoa</taxon>
        <taxon>Arthropoda</taxon>
        <taxon>Hexapoda</taxon>
        <taxon>Insecta</taxon>
        <taxon>Pterygota</taxon>
        <taxon>Neoptera</taxon>
        <taxon>Polyneoptera</taxon>
        <taxon>Phasmatodea</taxon>
        <taxon>Verophasmatodea</taxon>
        <taxon>Anareolatae</taxon>
        <taxon>Phasmatidae</taxon>
        <taxon>Eurycanthinae</taxon>
        <taxon>Dryococelus</taxon>
    </lineage>
</organism>
<keyword evidence="1" id="KW-0812">Transmembrane</keyword>
<evidence type="ECO:0000256" key="1">
    <source>
        <dbReference type="SAM" id="Phobius"/>
    </source>
</evidence>
<reference evidence="2 3" key="1">
    <citation type="submission" date="2023-02" db="EMBL/GenBank/DDBJ databases">
        <title>LHISI_Scaffold_Assembly.</title>
        <authorList>
            <person name="Stuart O.P."/>
            <person name="Cleave R."/>
            <person name="Magrath M.J.L."/>
            <person name="Mikheyev A.S."/>
        </authorList>
    </citation>
    <scope>NUCLEOTIDE SEQUENCE [LARGE SCALE GENOMIC DNA]</scope>
    <source>
        <strain evidence="2">Daus_M_001</strain>
        <tissue evidence="2">Leg muscle</tissue>
    </source>
</reference>